<accession>A0A0E3VUN7</accession>
<evidence type="ECO:0000256" key="3">
    <source>
        <dbReference type="ARBA" id="ARBA00022729"/>
    </source>
</evidence>
<dbReference type="EMBL" id="AP014685">
    <property type="protein sequence ID" value="BAR57730.1"/>
    <property type="molecule type" value="Genomic_DNA"/>
</dbReference>
<dbReference type="InterPro" id="IPR015168">
    <property type="entry name" value="SsuA/THI5"/>
</dbReference>
<evidence type="ECO:0000313" key="6">
    <source>
        <dbReference type="EMBL" id="BAR57730.1"/>
    </source>
</evidence>
<organism evidence="6 7">
    <name type="scientific">Bradyrhizobium diazoefficiens</name>
    <dbReference type="NCBI Taxonomy" id="1355477"/>
    <lineage>
        <taxon>Bacteria</taxon>
        <taxon>Pseudomonadati</taxon>
        <taxon>Pseudomonadota</taxon>
        <taxon>Alphaproteobacteria</taxon>
        <taxon>Hyphomicrobiales</taxon>
        <taxon>Nitrobacteraceae</taxon>
        <taxon>Bradyrhizobium</taxon>
    </lineage>
</organism>
<evidence type="ECO:0000313" key="7">
    <source>
        <dbReference type="Proteomes" id="UP000063308"/>
    </source>
</evidence>
<name>A0A0E3VUN7_9BRAD</name>
<gene>
    <name evidence="6" type="ORF">NK6_4563</name>
</gene>
<comment type="subcellular location">
    <subcellularLocation>
        <location evidence="1">Periplasm</location>
    </subcellularLocation>
</comment>
<dbReference type="GO" id="GO:0042597">
    <property type="term" value="C:periplasmic space"/>
    <property type="evidence" value="ECO:0007669"/>
    <property type="project" value="UniProtKB-SubCell"/>
</dbReference>
<reference evidence="6 7" key="1">
    <citation type="submission" date="2014-11" db="EMBL/GenBank/DDBJ databases">
        <title>Symbiosis island explosion on the genome of extra-slow-growing strains of soybean bradyrhizobia with massive insertion sequences.</title>
        <authorList>
            <person name="Iida T."/>
            <person name="Minamisawa K."/>
        </authorList>
    </citation>
    <scope>NUCLEOTIDE SEQUENCE [LARGE SCALE GENOMIC DNA]</scope>
    <source>
        <strain evidence="6 7">NK6</strain>
    </source>
</reference>
<dbReference type="Pfam" id="PF09084">
    <property type="entry name" value="NMT1"/>
    <property type="match status" value="1"/>
</dbReference>
<feature type="domain" description="SsuA/THI5-like" evidence="5">
    <location>
        <begin position="39"/>
        <end position="195"/>
    </location>
</feature>
<evidence type="ECO:0000256" key="2">
    <source>
        <dbReference type="ARBA" id="ARBA00010742"/>
    </source>
</evidence>
<feature type="chain" id="PRO_5002414616" evidence="4">
    <location>
        <begin position="24"/>
        <end position="334"/>
    </location>
</feature>
<dbReference type="AlphaFoldDB" id="A0A0E3VUN7"/>
<dbReference type="Proteomes" id="UP000063308">
    <property type="component" value="Chromosome"/>
</dbReference>
<dbReference type="FunFam" id="3.40.190.10:FF:000264">
    <property type="entry name" value="ABC transporter substrate-binding protein"/>
    <property type="match status" value="1"/>
</dbReference>
<dbReference type="PANTHER" id="PTHR30024">
    <property type="entry name" value="ALIPHATIC SULFONATES-BINDING PROTEIN-RELATED"/>
    <property type="match status" value="1"/>
</dbReference>
<evidence type="ECO:0000256" key="4">
    <source>
        <dbReference type="SAM" id="SignalP"/>
    </source>
</evidence>
<feature type="signal peptide" evidence="4">
    <location>
        <begin position="1"/>
        <end position="23"/>
    </location>
</feature>
<keyword evidence="3 4" id="KW-0732">Signal</keyword>
<dbReference type="PANTHER" id="PTHR30024:SF47">
    <property type="entry name" value="TAURINE-BINDING PERIPLASMIC PROTEIN"/>
    <property type="match status" value="1"/>
</dbReference>
<dbReference type="RefSeq" id="WP_060909980.1">
    <property type="nucleotide sequence ID" value="NZ_CP126038.1"/>
</dbReference>
<dbReference type="GO" id="GO:0042918">
    <property type="term" value="P:alkanesulfonate transmembrane transport"/>
    <property type="evidence" value="ECO:0007669"/>
    <property type="project" value="TreeGrafter"/>
</dbReference>
<sequence>MIGIARLALAGLVAIMAMGAAQAEDALKARIGVLRLSSSAPVFIAQDKGYFREAGLDVELKFFDAAQPIAVATTSGDVDFGVTAFTAGLYNLAGKGVLKVIGGMSREKAGYPLIGYFASNNAYAAGLKTPKDLAGKRVAVTQVGSSFHYSLGLLADKYGFKLADVKIIPLQSLSNATAALKGETVDAALLPISTARKLMDEGGAKFLGWVGDETPWQLGAVFASPKTLTNKALVTKLLGALAKADREYHDVILAAMKDGVAPVNEQTKPLLEIIAKYTNLPVEQVVGNCAYIDPDGKLDVKNVDNQIKWLQEQGFADKGFDANAIIAKDYVKAD</sequence>
<comment type="similarity">
    <text evidence="2">Belongs to the bacterial solute-binding protein SsuA/TauA family.</text>
</comment>
<evidence type="ECO:0000256" key="1">
    <source>
        <dbReference type="ARBA" id="ARBA00004418"/>
    </source>
</evidence>
<proteinExistence type="inferred from homology"/>
<dbReference type="SUPFAM" id="SSF53850">
    <property type="entry name" value="Periplasmic binding protein-like II"/>
    <property type="match status" value="1"/>
</dbReference>
<dbReference type="Gene3D" id="3.40.190.10">
    <property type="entry name" value="Periplasmic binding protein-like II"/>
    <property type="match status" value="2"/>
</dbReference>
<evidence type="ECO:0000259" key="5">
    <source>
        <dbReference type="Pfam" id="PF09084"/>
    </source>
</evidence>
<protein>
    <submittedName>
        <fullName evidence="6">ABC transporter substrate-binding protein</fullName>
    </submittedName>
</protein>